<dbReference type="AlphaFoldDB" id="A0A815DNP1"/>
<dbReference type="PRINTS" id="PR00176">
    <property type="entry name" value="NANEUSMPORT"/>
</dbReference>
<dbReference type="EMBL" id="CAJNOQ010012464">
    <property type="protein sequence ID" value="CAF1300672.1"/>
    <property type="molecule type" value="Genomic_DNA"/>
</dbReference>
<keyword evidence="4 10" id="KW-0812">Transmembrane</keyword>
<keyword evidence="3" id="KW-0813">Transport</keyword>
<feature type="transmembrane region" description="Helical" evidence="10">
    <location>
        <begin position="121"/>
        <end position="139"/>
    </location>
</feature>
<dbReference type="OrthoDB" id="6581954at2759"/>
<dbReference type="Pfam" id="PF00209">
    <property type="entry name" value="SNF"/>
    <property type="match status" value="1"/>
</dbReference>
<dbReference type="PANTHER" id="PTHR11616">
    <property type="entry name" value="SODIUM/CHLORIDE DEPENDENT TRANSPORTER"/>
    <property type="match status" value="1"/>
</dbReference>
<evidence type="ECO:0000256" key="8">
    <source>
        <dbReference type="PIRSR" id="PIRSR600175-1"/>
    </source>
</evidence>
<feature type="transmembrane region" description="Helical" evidence="10">
    <location>
        <begin position="192"/>
        <end position="211"/>
    </location>
</feature>
<feature type="transmembrane region" description="Helical" evidence="10">
    <location>
        <begin position="151"/>
        <end position="172"/>
    </location>
</feature>
<organism evidence="11 13">
    <name type="scientific">Didymodactylos carnosus</name>
    <dbReference type="NCBI Taxonomy" id="1234261"/>
    <lineage>
        <taxon>Eukaryota</taxon>
        <taxon>Metazoa</taxon>
        <taxon>Spiralia</taxon>
        <taxon>Gnathifera</taxon>
        <taxon>Rotifera</taxon>
        <taxon>Eurotatoria</taxon>
        <taxon>Bdelloidea</taxon>
        <taxon>Philodinida</taxon>
        <taxon>Philodinidae</taxon>
        <taxon>Didymodactylos</taxon>
    </lineage>
</organism>
<comment type="subcellular location">
    <subcellularLocation>
        <location evidence="1">Membrane</location>
        <topology evidence="1">Multi-pass membrane protein</topology>
    </subcellularLocation>
</comment>
<dbReference type="GO" id="GO:0046872">
    <property type="term" value="F:metal ion binding"/>
    <property type="evidence" value="ECO:0007669"/>
    <property type="project" value="UniProtKB-KW"/>
</dbReference>
<dbReference type="GO" id="GO:0005283">
    <property type="term" value="F:amino acid:sodium symporter activity"/>
    <property type="evidence" value="ECO:0007669"/>
    <property type="project" value="TreeGrafter"/>
</dbReference>
<dbReference type="Proteomes" id="UP000681722">
    <property type="component" value="Unassembled WGS sequence"/>
</dbReference>
<dbReference type="EMBL" id="CAJOBC010037269">
    <property type="protein sequence ID" value="CAF4124007.1"/>
    <property type="molecule type" value="Genomic_DNA"/>
</dbReference>
<evidence type="ECO:0000256" key="10">
    <source>
        <dbReference type="SAM" id="Phobius"/>
    </source>
</evidence>
<dbReference type="GO" id="GO:0089718">
    <property type="term" value="P:amino acid import across plasma membrane"/>
    <property type="evidence" value="ECO:0007669"/>
    <property type="project" value="TreeGrafter"/>
</dbReference>
<evidence type="ECO:0000256" key="2">
    <source>
        <dbReference type="ARBA" id="ARBA00006459"/>
    </source>
</evidence>
<feature type="binding site" evidence="8">
    <location>
        <position position="205"/>
    </location>
    <ligand>
        <name>Na(+)</name>
        <dbReference type="ChEBI" id="CHEBI:29101"/>
        <label>1</label>
    </ligand>
</feature>
<name>A0A815DNP1_9BILA</name>
<dbReference type="PROSITE" id="PS50267">
    <property type="entry name" value="NA_NEUROTRAN_SYMP_3"/>
    <property type="match status" value="1"/>
</dbReference>
<keyword evidence="6 10" id="KW-0472">Membrane</keyword>
<protein>
    <submittedName>
        <fullName evidence="11">Uncharacterized protein</fullName>
    </submittedName>
</protein>
<accession>A0A815DNP1</accession>
<evidence type="ECO:0000256" key="4">
    <source>
        <dbReference type="ARBA" id="ARBA00022692"/>
    </source>
</evidence>
<evidence type="ECO:0000256" key="7">
    <source>
        <dbReference type="ARBA" id="ARBA00023180"/>
    </source>
</evidence>
<dbReference type="InterPro" id="IPR000175">
    <property type="entry name" value="Na/ntran_symport"/>
</dbReference>
<evidence type="ECO:0000313" key="13">
    <source>
        <dbReference type="Proteomes" id="UP000663829"/>
    </source>
</evidence>
<feature type="disulfide bond" evidence="9">
    <location>
        <begin position="42"/>
        <end position="51"/>
    </location>
</feature>
<sequence>MKRSRMMALQAFTTSIVYNMIIGWVFFYLFASFRKKLQWTTCTNWWNTEGCRELGKNMTLSGSQFCGGINNITTNCTVPKLAAAEYFELVQTTRIVFVINAHITNYVLQKSDSFSNFGLPTWKLSLCLLFSWILVFLCIRRGIKSSGKVVYVTALFPYVVIFALIIRGVMLPGSKAGLLFYFLPDWNKMKDISVWMAAIVQVFYSLAVSSGRRN</sequence>
<keyword evidence="8" id="KW-0479">Metal-binding</keyword>
<dbReference type="Proteomes" id="UP000663829">
    <property type="component" value="Unassembled WGS sequence"/>
</dbReference>
<keyword evidence="13" id="KW-1185">Reference proteome</keyword>
<evidence type="ECO:0000256" key="1">
    <source>
        <dbReference type="ARBA" id="ARBA00004141"/>
    </source>
</evidence>
<dbReference type="SUPFAM" id="SSF161070">
    <property type="entry name" value="SNF-like"/>
    <property type="match status" value="1"/>
</dbReference>
<comment type="caution">
    <text evidence="11">The sequence shown here is derived from an EMBL/GenBank/DDBJ whole genome shotgun (WGS) entry which is preliminary data.</text>
</comment>
<keyword evidence="9" id="KW-1015">Disulfide bond</keyword>
<evidence type="ECO:0000313" key="12">
    <source>
        <dbReference type="EMBL" id="CAF4124007.1"/>
    </source>
</evidence>
<reference evidence="11" key="1">
    <citation type="submission" date="2021-02" db="EMBL/GenBank/DDBJ databases">
        <authorList>
            <person name="Nowell W R."/>
        </authorList>
    </citation>
    <scope>NUCLEOTIDE SEQUENCE</scope>
</reference>
<evidence type="ECO:0000256" key="5">
    <source>
        <dbReference type="ARBA" id="ARBA00022989"/>
    </source>
</evidence>
<dbReference type="PANTHER" id="PTHR11616:SF321">
    <property type="entry name" value="SODIUM-DEPENDENT NUTRIENT AMINO ACID TRANSPORTER 1-RELATED"/>
    <property type="match status" value="1"/>
</dbReference>
<evidence type="ECO:0000256" key="6">
    <source>
        <dbReference type="ARBA" id="ARBA00023136"/>
    </source>
</evidence>
<dbReference type="InterPro" id="IPR037272">
    <property type="entry name" value="SNS_sf"/>
</dbReference>
<gene>
    <name evidence="11" type="ORF">GPM918_LOCUS28501</name>
    <name evidence="12" type="ORF">SRO942_LOCUS29008</name>
</gene>
<evidence type="ECO:0000256" key="3">
    <source>
        <dbReference type="ARBA" id="ARBA00022448"/>
    </source>
</evidence>
<feature type="transmembrane region" description="Helical" evidence="10">
    <location>
        <begin position="12"/>
        <end position="31"/>
    </location>
</feature>
<keyword evidence="7" id="KW-0325">Glycoprotein</keyword>
<keyword evidence="8" id="KW-0915">Sodium</keyword>
<keyword evidence="5 10" id="KW-1133">Transmembrane helix</keyword>
<dbReference type="GO" id="GO:0005886">
    <property type="term" value="C:plasma membrane"/>
    <property type="evidence" value="ECO:0007669"/>
    <property type="project" value="TreeGrafter"/>
</dbReference>
<evidence type="ECO:0000313" key="11">
    <source>
        <dbReference type="EMBL" id="CAF1300672.1"/>
    </source>
</evidence>
<evidence type="ECO:0000256" key="9">
    <source>
        <dbReference type="PIRSR" id="PIRSR600175-2"/>
    </source>
</evidence>
<comment type="similarity">
    <text evidence="2">Belongs to the sodium:neurotransmitter symporter (SNF) (TC 2.A.22) family.</text>
</comment>
<proteinExistence type="inferred from homology"/>